<dbReference type="PANTHER" id="PTHR13504:SF38">
    <property type="entry name" value="FIDO DOMAIN-CONTAINING PROTEIN"/>
    <property type="match status" value="1"/>
</dbReference>
<keyword evidence="1" id="KW-0547">Nucleotide-binding</keyword>
<feature type="domain" description="Fido" evidence="4">
    <location>
        <begin position="128"/>
        <end position="283"/>
    </location>
</feature>
<dbReference type="PIRSF" id="PIRSF038925">
    <property type="entry name" value="AMP-prot_trans"/>
    <property type="match status" value="1"/>
</dbReference>
<dbReference type="HOGENOM" id="CLU_047250_1_1_5"/>
<feature type="binding site" evidence="1">
    <location>
        <position position="261"/>
    </location>
    <ligand>
        <name>ATP</name>
        <dbReference type="ChEBI" id="CHEBI:30616"/>
    </ligand>
</feature>
<proteinExistence type="predicted"/>
<dbReference type="EMBL" id="CP009122">
    <property type="protein sequence ID" value="AJA10693.1"/>
    <property type="molecule type" value="Genomic_DNA"/>
</dbReference>
<keyword evidence="1" id="KW-0067">ATP-binding</keyword>
<dbReference type="SUPFAM" id="SSF140931">
    <property type="entry name" value="Fic-like"/>
    <property type="match status" value="1"/>
</dbReference>
<feature type="active site" evidence="2">
    <location>
        <position position="219"/>
    </location>
</feature>
<name>A0A0A7PNE3_9SPHN</name>
<dbReference type="InterPro" id="IPR003812">
    <property type="entry name" value="Fido"/>
</dbReference>
<dbReference type="GO" id="GO:0005524">
    <property type="term" value="F:ATP binding"/>
    <property type="evidence" value="ECO:0007669"/>
    <property type="project" value="UniProtKB-KW"/>
</dbReference>
<dbReference type="PROSITE" id="PS51459">
    <property type="entry name" value="FIDO"/>
    <property type="match status" value="1"/>
</dbReference>
<feature type="binding site" evidence="1">
    <location>
        <position position="81"/>
    </location>
    <ligand>
        <name>ATP</name>
        <dbReference type="ChEBI" id="CHEBI:30616"/>
    </ligand>
</feature>
<keyword evidence="6" id="KW-1185">Reference proteome</keyword>
<dbReference type="Proteomes" id="UP000030907">
    <property type="component" value="Chromosome"/>
</dbReference>
<sequence length="383" mass="42171">MEQNGFGEAATGTLVPTIGGRKAFVPQKLPPALDLNPVAEQLSAASQAIGELRGIGRGMANPMLLIRPLQRREAVSSSGMEGTYTTLSDLFLFEAGAGDAGKREDNREVFNYVMGLETAIGQLDELPISSRLLRNAHRMLLEGVAKHRGAAVDAGELKRDQNWIGGTGRIETARFIPPPPREAADALDDLAKFINRPDRGGIPPLIDAALAHYQFETIHPFADGNGRVGRMLITLILIQSDILRQPLLYMSPWLERHKDRYIDLMYEVSRKGEWLAWISFFLEAVTESALGTIRVVERLQDLQTRYRERFQKARQSALLPRIIDLAFEQPAMTITDIAAKIGVTYQAAANNVAVLVGAGVASEIGSHPKVIVFDEILEALRVE</sequence>
<evidence type="ECO:0000313" key="5">
    <source>
        <dbReference type="EMBL" id="AJA10693.1"/>
    </source>
</evidence>
<evidence type="ECO:0000313" key="6">
    <source>
        <dbReference type="Proteomes" id="UP000030907"/>
    </source>
</evidence>
<dbReference type="KEGG" id="sphk:SKP52_19120"/>
<protein>
    <submittedName>
        <fullName evidence="5">Filamentation induced by cAMP protein Fic</fullName>
    </submittedName>
</protein>
<dbReference type="RefSeq" id="WP_039577446.1">
    <property type="nucleotide sequence ID" value="NZ_CP009122.1"/>
</dbReference>
<dbReference type="PANTHER" id="PTHR13504">
    <property type="entry name" value="FIDO DOMAIN-CONTAINING PROTEIN DDB_G0283145"/>
    <property type="match status" value="1"/>
</dbReference>
<dbReference type="OrthoDB" id="9813719at2"/>
<gene>
    <name evidence="5" type="ORF">SKP52_19120</name>
</gene>
<evidence type="ECO:0000256" key="1">
    <source>
        <dbReference type="PIRSR" id="PIRSR038925-1"/>
    </source>
</evidence>
<dbReference type="STRING" id="1515612.SKP52_19120"/>
<dbReference type="InterPro" id="IPR040198">
    <property type="entry name" value="Fido_containing"/>
</dbReference>
<dbReference type="Pfam" id="PF02661">
    <property type="entry name" value="Fic"/>
    <property type="match status" value="1"/>
</dbReference>
<evidence type="ECO:0000256" key="3">
    <source>
        <dbReference type="PIRSR" id="PIRSR640198-2"/>
    </source>
</evidence>
<feature type="binding site" evidence="1">
    <location>
        <position position="219"/>
    </location>
    <ligand>
        <name>ATP</name>
        <dbReference type="ChEBI" id="CHEBI:30616"/>
    </ligand>
</feature>
<dbReference type="Pfam" id="PF13784">
    <property type="entry name" value="Fic_N"/>
    <property type="match status" value="1"/>
</dbReference>
<organism evidence="5 6">
    <name type="scientific">Sphingopyxis fribergensis</name>
    <dbReference type="NCBI Taxonomy" id="1515612"/>
    <lineage>
        <taxon>Bacteria</taxon>
        <taxon>Pseudomonadati</taxon>
        <taxon>Pseudomonadota</taxon>
        <taxon>Alphaproteobacteria</taxon>
        <taxon>Sphingomonadales</taxon>
        <taxon>Sphingomonadaceae</taxon>
        <taxon>Sphingopyxis</taxon>
    </lineage>
</organism>
<dbReference type="Gene3D" id="1.10.3290.10">
    <property type="entry name" value="Fido-like domain"/>
    <property type="match status" value="1"/>
</dbReference>
<feature type="binding site" evidence="1">
    <location>
        <begin position="224"/>
        <end position="230"/>
    </location>
    <ligand>
        <name>ATP</name>
        <dbReference type="ChEBI" id="CHEBI:30616"/>
    </ligand>
</feature>
<accession>A0A0A7PNE3</accession>
<dbReference type="AlphaFoldDB" id="A0A0A7PNE3"/>
<feature type="binding site" evidence="3">
    <location>
        <begin position="223"/>
        <end position="230"/>
    </location>
    <ligand>
        <name>ATP</name>
        <dbReference type="ChEBI" id="CHEBI:30616"/>
    </ligand>
</feature>
<dbReference type="InterPro" id="IPR036597">
    <property type="entry name" value="Fido-like_dom_sf"/>
</dbReference>
<dbReference type="InterPro" id="IPR025758">
    <property type="entry name" value="Fic/DOC_N"/>
</dbReference>
<reference evidence="5 6" key="1">
    <citation type="journal article" date="2015" name="Int. J. Syst. Evol. Microbiol.">
        <title>Description of Sphingopyxis fribergensis sp. nov. - a soil bacterium with the ability to degrade styrene and phenylacetic acid.</title>
        <authorList>
            <person name="Oelschlagel M."/>
            <person name="Ruckert C."/>
            <person name="Kalinowski J."/>
            <person name="Schmidt G."/>
            <person name="Schlomann M."/>
            <person name="Tischler D."/>
        </authorList>
    </citation>
    <scope>NUCLEOTIDE SEQUENCE [LARGE SCALE GENOMIC DNA]</scope>
    <source>
        <strain evidence="5 6">Kp5.2</strain>
    </source>
</reference>
<dbReference type="InterPro" id="IPR026287">
    <property type="entry name" value="SoFic-like"/>
</dbReference>
<evidence type="ECO:0000259" key="4">
    <source>
        <dbReference type="PROSITE" id="PS51459"/>
    </source>
</evidence>
<evidence type="ECO:0000256" key="2">
    <source>
        <dbReference type="PIRSR" id="PIRSR640198-1"/>
    </source>
</evidence>